<organism evidence="3 4">
    <name type="scientific">Aromia moschata</name>
    <dbReference type="NCBI Taxonomy" id="1265417"/>
    <lineage>
        <taxon>Eukaryota</taxon>
        <taxon>Metazoa</taxon>
        <taxon>Ecdysozoa</taxon>
        <taxon>Arthropoda</taxon>
        <taxon>Hexapoda</taxon>
        <taxon>Insecta</taxon>
        <taxon>Pterygota</taxon>
        <taxon>Neoptera</taxon>
        <taxon>Endopterygota</taxon>
        <taxon>Coleoptera</taxon>
        <taxon>Polyphaga</taxon>
        <taxon>Cucujiformia</taxon>
        <taxon>Chrysomeloidea</taxon>
        <taxon>Cerambycidae</taxon>
        <taxon>Cerambycinae</taxon>
        <taxon>Callichromatini</taxon>
        <taxon>Aromia</taxon>
    </lineage>
</organism>
<keyword evidence="1" id="KW-0479">Metal-binding</keyword>
<keyword evidence="1" id="KW-0862">Zinc</keyword>
<feature type="domain" description="CCHC-type" evidence="2">
    <location>
        <begin position="9"/>
        <end position="24"/>
    </location>
</feature>
<dbReference type="PROSITE" id="PS50158">
    <property type="entry name" value="ZF_CCHC"/>
    <property type="match status" value="1"/>
</dbReference>
<evidence type="ECO:0000313" key="3">
    <source>
        <dbReference type="EMBL" id="KAJ8932649.1"/>
    </source>
</evidence>
<reference evidence="3" key="1">
    <citation type="journal article" date="2023" name="Insect Mol. Biol.">
        <title>Genome sequencing provides insights into the evolution of gene families encoding plant cell wall-degrading enzymes in longhorned beetles.</title>
        <authorList>
            <person name="Shin N.R."/>
            <person name="Okamura Y."/>
            <person name="Kirsch R."/>
            <person name="Pauchet Y."/>
        </authorList>
    </citation>
    <scope>NUCLEOTIDE SEQUENCE</scope>
    <source>
        <strain evidence="3">AMC_N1</strain>
    </source>
</reference>
<accession>A0AAV8X153</accession>
<dbReference type="InterPro" id="IPR001878">
    <property type="entry name" value="Znf_CCHC"/>
</dbReference>
<proteinExistence type="predicted"/>
<sequence>MEKVELEQCYRCWQYGHIKEKCQNKDDRSDACRCGGAGNKVKDCQGSNYCLGCRSDGHMVGTGRCPQFREALSRARLNQRQKREGREMNGVSLGVCMNE</sequence>
<dbReference type="Proteomes" id="UP001162162">
    <property type="component" value="Unassembled WGS sequence"/>
</dbReference>
<dbReference type="AlphaFoldDB" id="A0AAV8X153"/>
<evidence type="ECO:0000259" key="2">
    <source>
        <dbReference type="PROSITE" id="PS50158"/>
    </source>
</evidence>
<dbReference type="InterPro" id="IPR036875">
    <property type="entry name" value="Znf_CCHC_sf"/>
</dbReference>
<dbReference type="GO" id="GO:0003676">
    <property type="term" value="F:nucleic acid binding"/>
    <property type="evidence" value="ECO:0007669"/>
    <property type="project" value="InterPro"/>
</dbReference>
<comment type="caution">
    <text evidence="3">The sequence shown here is derived from an EMBL/GenBank/DDBJ whole genome shotgun (WGS) entry which is preliminary data.</text>
</comment>
<name>A0AAV8X153_9CUCU</name>
<gene>
    <name evidence="3" type="ORF">NQ318_005682</name>
</gene>
<protein>
    <recommendedName>
        <fullName evidence="2">CCHC-type domain-containing protein</fullName>
    </recommendedName>
</protein>
<dbReference type="EMBL" id="JAPWTK010001402">
    <property type="protein sequence ID" value="KAJ8932649.1"/>
    <property type="molecule type" value="Genomic_DNA"/>
</dbReference>
<dbReference type="SUPFAM" id="SSF57756">
    <property type="entry name" value="Retrovirus zinc finger-like domains"/>
    <property type="match status" value="1"/>
</dbReference>
<dbReference type="GO" id="GO:0008270">
    <property type="term" value="F:zinc ion binding"/>
    <property type="evidence" value="ECO:0007669"/>
    <property type="project" value="UniProtKB-KW"/>
</dbReference>
<keyword evidence="4" id="KW-1185">Reference proteome</keyword>
<evidence type="ECO:0000313" key="4">
    <source>
        <dbReference type="Proteomes" id="UP001162162"/>
    </source>
</evidence>
<evidence type="ECO:0000256" key="1">
    <source>
        <dbReference type="PROSITE-ProRule" id="PRU00047"/>
    </source>
</evidence>
<keyword evidence="1" id="KW-0863">Zinc-finger</keyword>